<proteinExistence type="predicted"/>
<feature type="compositionally biased region" description="Polar residues" evidence="1">
    <location>
        <begin position="654"/>
        <end position="667"/>
    </location>
</feature>
<evidence type="ECO:0000313" key="3">
    <source>
        <dbReference type="Proteomes" id="UP000196573"/>
    </source>
</evidence>
<gene>
    <name evidence="2" type="ORF">EHSB41UT_02446</name>
</gene>
<dbReference type="Proteomes" id="UP000196573">
    <property type="component" value="Unassembled WGS sequence"/>
</dbReference>
<dbReference type="EMBL" id="FWPT01000005">
    <property type="protein sequence ID" value="SMA47523.1"/>
    <property type="molecule type" value="Genomic_DNA"/>
</dbReference>
<evidence type="ECO:0000313" key="2">
    <source>
        <dbReference type="EMBL" id="SMA47523.1"/>
    </source>
</evidence>
<dbReference type="PANTHER" id="PTHR24121:SF32">
    <property type="entry name" value="DEATH DOMAIN-CONTAINING PROTEIN"/>
    <property type="match status" value="1"/>
</dbReference>
<dbReference type="InterPro" id="IPR002110">
    <property type="entry name" value="Ankyrin_rpt"/>
</dbReference>
<keyword evidence="3" id="KW-1185">Reference proteome</keyword>
<dbReference type="OrthoDB" id="6119385at2"/>
<accession>A0A1X7AK37</accession>
<feature type="region of interest" description="Disordered" evidence="1">
    <location>
        <begin position="1"/>
        <end position="93"/>
    </location>
</feature>
<dbReference type="PANTHER" id="PTHR24121">
    <property type="entry name" value="NO MECHANORECEPTOR POTENTIAL C, ISOFORM D-RELATED"/>
    <property type="match status" value="1"/>
</dbReference>
<feature type="compositionally biased region" description="Basic and acidic residues" evidence="1">
    <location>
        <begin position="19"/>
        <end position="30"/>
    </location>
</feature>
<sequence>MSKDGVGSTPRPQPNPDLNRIETGKHHPATEETSGNFFGRQVSETESPSTLLSQDSETDSGIDTLSTTSSSSLSERDIEVSYSDEFDPEEEQEMGEEFDQLVAENDYETCCQILQEYPWLLKRDPSCLSRNYDKNNNTWLHKLCQENDDAFLSQLFCYPPVIDALHSLTNRAGETPHHLLMSQRSDIMKMVAEDIDPSAYHQVDQLGKTPLHLAVYNDQQANCVYALRAAPELLLQEDYLGTTPLQQILKDDTLHDEDKQLLFSVARKASPTFATQLDKALRQYNAPKALLEQLTLSEDEELDRADRAMISMRFKTLLNNAMLLSCKSMVVDAPWLLERYPHALHQHLPDNPETLMHMLSEERHAAQAVQQAVTTQQGRNALTLKNARGLTPLHLMAQTPELLEQLPTSINRDPAFSITNSKGATPQHLACRGHSYECCSLMMARSPETLFIRDDRQETPFQAMIRNTRLSEQERLKLIEQAATVPGFQEAITSIRDTPFCNNATLNNRMAQLARRIPLPAKPVRLQQQAASTGAPTNTSTLSPDTLKALDLAVDTAKAQKNHTDSHTSTVDSLDLTSTVTKGNAQLEQQASQLVQKLGKVGVYGRFNCFPNESTKRLYSMGDENASLQLVRKLADLGTPTIQLRLSPPDEILSDNSPCLTDTPRQNWSPEQHLEFQRMREVSLHKLAILLSGSGFDPNNGVPQTFKLGDSEIQVVEYDQAVEDEPQLELGFSALTDKRLTFNKLHPNHYLRVAPYRFASELQLASLDIDGDHANVRPLNLPVNSIIPEQLSTTSGITSEHEWLDQQFTQLGQPANHYGEQLAQLCSQCRDQKIHTGVIYGTHHPKVSESNTLENWTRALKGQDKPTVLFINKSRVNPNTLHVLNRIEKVPILDLTEGEVMEQVKALGQQTGPALCLLPELPKPVFQHLIGNSDLPTLTEGANTTSHLLETGHTYLSLLPEGQTPIPQEIGYPLEALKAEAFSYKLSMSDIARECLEEAHQLAVSGDYAGAQRVLEHNSMLPPLFSSNSQQSAHDANGLNKPTIAGLLKKGAAGRLGEIEAQALLAALDVSTQATSQYIDSCLDNDSPTKNHYQMLQQHVGQAFNNSVTVALARFAQFKNLEL</sequence>
<evidence type="ECO:0000256" key="1">
    <source>
        <dbReference type="SAM" id="MobiDB-lite"/>
    </source>
</evidence>
<reference evidence="2 3" key="1">
    <citation type="submission" date="2017-03" db="EMBL/GenBank/DDBJ databases">
        <authorList>
            <person name="Afonso C.L."/>
            <person name="Miller P.J."/>
            <person name="Scott M.A."/>
            <person name="Spackman E."/>
            <person name="Goraichik I."/>
            <person name="Dimitrov K.M."/>
            <person name="Suarez D.L."/>
            <person name="Swayne D.E."/>
        </authorList>
    </citation>
    <scope>NUCLEOTIDE SEQUENCE [LARGE SCALE GENOMIC DNA]</scope>
    <source>
        <strain evidence="2">SB41UT1</strain>
    </source>
</reference>
<feature type="compositionally biased region" description="Low complexity" evidence="1">
    <location>
        <begin position="64"/>
        <end position="73"/>
    </location>
</feature>
<dbReference type="InterPro" id="IPR036770">
    <property type="entry name" value="Ankyrin_rpt-contain_sf"/>
</dbReference>
<dbReference type="SUPFAM" id="SSF48403">
    <property type="entry name" value="Ankyrin repeat"/>
    <property type="match status" value="1"/>
</dbReference>
<protein>
    <submittedName>
        <fullName evidence="2">Ankyrin repeats (3 copies)</fullName>
    </submittedName>
</protein>
<dbReference type="RefSeq" id="WP_087110253.1">
    <property type="nucleotide sequence ID" value="NZ_CBCSCN010000003.1"/>
</dbReference>
<feature type="compositionally biased region" description="Polar residues" evidence="1">
    <location>
        <begin position="31"/>
        <end position="63"/>
    </location>
</feature>
<dbReference type="Gene3D" id="1.25.40.20">
    <property type="entry name" value="Ankyrin repeat-containing domain"/>
    <property type="match status" value="2"/>
</dbReference>
<name>A0A1X7AK37_9GAMM</name>
<organism evidence="2 3">
    <name type="scientific">Parendozoicomonas haliclonae</name>
    <dbReference type="NCBI Taxonomy" id="1960125"/>
    <lineage>
        <taxon>Bacteria</taxon>
        <taxon>Pseudomonadati</taxon>
        <taxon>Pseudomonadota</taxon>
        <taxon>Gammaproteobacteria</taxon>
        <taxon>Oceanospirillales</taxon>
        <taxon>Endozoicomonadaceae</taxon>
        <taxon>Parendozoicomonas</taxon>
    </lineage>
</organism>
<dbReference type="AlphaFoldDB" id="A0A1X7AK37"/>
<dbReference type="SMART" id="SM00248">
    <property type="entry name" value="ANK"/>
    <property type="match status" value="3"/>
</dbReference>
<feature type="compositionally biased region" description="Acidic residues" evidence="1">
    <location>
        <begin position="82"/>
        <end position="93"/>
    </location>
</feature>
<feature type="region of interest" description="Disordered" evidence="1">
    <location>
        <begin position="648"/>
        <end position="667"/>
    </location>
</feature>